<dbReference type="OrthoDB" id="2615814at2"/>
<name>A0A1M7KJW9_9FIRM</name>
<dbReference type="PROSITE" id="PS51892">
    <property type="entry name" value="SUBTILASE"/>
    <property type="match status" value="1"/>
</dbReference>
<evidence type="ECO:0000313" key="7">
    <source>
        <dbReference type="Proteomes" id="UP000184038"/>
    </source>
</evidence>
<dbReference type="Proteomes" id="UP000184038">
    <property type="component" value="Unassembled WGS sequence"/>
</dbReference>
<dbReference type="AlphaFoldDB" id="A0A1M7KJW9"/>
<comment type="similarity">
    <text evidence="4">Belongs to the peptidase S8 family.</text>
</comment>
<dbReference type="GO" id="GO:0004252">
    <property type="term" value="F:serine-type endopeptidase activity"/>
    <property type="evidence" value="ECO:0007669"/>
    <property type="project" value="UniProtKB-UniRule"/>
</dbReference>
<evidence type="ECO:0000256" key="4">
    <source>
        <dbReference type="PROSITE-ProRule" id="PRU01240"/>
    </source>
</evidence>
<feature type="active site" description="Charge relay system" evidence="4">
    <location>
        <position position="180"/>
    </location>
</feature>
<feature type="domain" description="Peptidase S8/S53" evidence="5">
    <location>
        <begin position="3"/>
        <end position="213"/>
    </location>
</feature>
<sequence>MKNCRIAILDSGIDKTFIESKDILYKEDAIDENGHGTMCYSVIKNIAPNTAFYIHKVLDKELMSSSEKLICNLREVARQDIDLVHLSLSTSDYTYKKDMEDICRKIYSDGKILIASHDNDTKKTSFPCEFDTVVGVGGAIFDTNIEFRYRKDNSIQAIANKVPSLVKGENGLYNFFGGTSKAAACMTGIIAGQWERIKSLNHTDRDEFLNSMANQRLKEKWKDTNNEVFRYVQEEFIPYRSNINEKIVCQFLNSFEKEFNVILEYERISLLDFSSAEQLSLKLSQLAKEA</sequence>
<dbReference type="PRINTS" id="PR00723">
    <property type="entry name" value="SUBTILISIN"/>
</dbReference>
<evidence type="ECO:0000256" key="2">
    <source>
        <dbReference type="ARBA" id="ARBA00022801"/>
    </source>
</evidence>
<keyword evidence="7" id="KW-1185">Reference proteome</keyword>
<dbReference type="STRING" id="1120996.SAMN02746066_02765"/>
<evidence type="ECO:0000259" key="5">
    <source>
        <dbReference type="Pfam" id="PF00082"/>
    </source>
</evidence>
<gene>
    <name evidence="6" type="ORF">SAMN02746066_02765</name>
</gene>
<feature type="active site" description="Charge relay system" evidence="4">
    <location>
        <position position="35"/>
    </location>
</feature>
<dbReference type="Pfam" id="PF00082">
    <property type="entry name" value="Peptidase_S8"/>
    <property type="match status" value="1"/>
</dbReference>
<feature type="active site" description="Charge relay system" evidence="4">
    <location>
        <position position="10"/>
    </location>
</feature>
<dbReference type="SUPFAM" id="SSF52743">
    <property type="entry name" value="Subtilisin-like"/>
    <property type="match status" value="1"/>
</dbReference>
<dbReference type="RefSeq" id="WP_073288695.1">
    <property type="nucleotide sequence ID" value="NZ_FRCP01000014.1"/>
</dbReference>
<protein>
    <submittedName>
        <fullName evidence="6">Subtilase family protein</fullName>
    </submittedName>
</protein>
<dbReference type="Gene3D" id="3.40.50.200">
    <property type="entry name" value="Peptidase S8/S53 domain"/>
    <property type="match status" value="1"/>
</dbReference>
<accession>A0A1M7KJW9</accession>
<organism evidence="6 7">
    <name type="scientific">Anaerosporobacter mobilis DSM 15930</name>
    <dbReference type="NCBI Taxonomy" id="1120996"/>
    <lineage>
        <taxon>Bacteria</taxon>
        <taxon>Bacillati</taxon>
        <taxon>Bacillota</taxon>
        <taxon>Clostridia</taxon>
        <taxon>Lachnospirales</taxon>
        <taxon>Lachnospiraceae</taxon>
        <taxon>Anaerosporobacter</taxon>
    </lineage>
</organism>
<dbReference type="GO" id="GO:0006508">
    <property type="term" value="P:proteolysis"/>
    <property type="evidence" value="ECO:0007669"/>
    <property type="project" value="UniProtKB-KW"/>
</dbReference>
<dbReference type="InterPro" id="IPR015500">
    <property type="entry name" value="Peptidase_S8_subtilisin-rel"/>
</dbReference>
<dbReference type="InterPro" id="IPR000209">
    <property type="entry name" value="Peptidase_S8/S53_dom"/>
</dbReference>
<keyword evidence="3 4" id="KW-0720">Serine protease</keyword>
<evidence type="ECO:0000256" key="1">
    <source>
        <dbReference type="ARBA" id="ARBA00022670"/>
    </source>
</evidence>
<dbReference type="InterPro" id="IPR036852">
    <property type="entry name" value="Peptidase_S8/S53_dom_sf"/>
</dbReference>
<dbReference type="EMBL" id="FRCP01000014">
    <property type="protein sequence ID" value="SHM65677.1"/>
    <property type="molecule type" value="Genomic_DNA"/>
</dbReference>
<evidence type="ECO:0000313" key="6">
    <source>
        <dbReference type="EMBL" id="SHM65677.1"/>
    </source>
</evidence>
<evidence type="ECO:0000256" key="3">
    <source>
        <dbReference type="ARBA" id="ARBA00022825"/>
    </source>
</evidence>
<keyword evidence="2 4" id="KW-0378">Hydrolase</keyword>
<keyword evidence="1 4" id="KW-0645">Protease</keyword>
<reference evidence="6 7" key="1">
    <citation type="submission" date="2016-11" db="EMBL/GenBank/DDBJ databases">
        <authorList>
            <person name="Jaros S."/>
            <person name="Januszkiewicz K."/>
            <person name="Wedrychowicz H."/>
        </authorList>
    </citation>
    <scope>NUCLEOTIDE SEQUENCE [LARGE SCALE GENOMIC DNA]</scope>
    <source>
        <strain evidence="6 7">DSM 15930</strain>
    </source>
</reference>
<proteinExistence type="inferred from homology"/>